<reference evidence="1" key="3">
    <citation type="submission" date="2025-08" db="UniProtKB">
        <authorList>
            <consortium name="Ensembl"/>
        </authorList>
    </citation>
    <scope>IDENTIFICATION</scope>
</reference>
<dbReference type="EMBL" id="EAAA01002155">
    <property type="status" value="NOT_ANNOTATED_CDS"/>
    <property type="molecule type" value="Genomic_DNA"/>
</dbReference>
<evidence type="ECO:0000313" key="2">
    <source>
        <dbReference type="Proteomes" id="UP000008144"/>
    </source>
</evidence>
<dbReference type="Proteomes" id="UP000008144">
    <property type="component" value="Chromosome 5"/>
</dbReference>
<organism evidence="1 2">
    <name type="scientific">Ciona intestinalis</name>
    <name type="common">Transparent sea squirt</name>
    <name type="synonym">Ascidia intestinalis</name>
    <dbReference type="NCBI Taxonomy" id="7719"/>
    <lineage>
        <taxon>Eukaryota</taxon>
        <taxon>Metazoa</taxon>
        <taxon>Chordata</taxon>
        <taxon>Tunicata</taxon>
        <taxon>Ascidiacea</taxon>
        <taxon>Phlebobranchia</taxon>
        <taxon>Cionidae</taxon>
        <taxon>Ciona</taxon>
    </lineage>
</organism>
<dbReference type="Ensembl" id="ENSCINT00000034843.1">
    <property type="protein sequence ID" value="ENSCINP00000035661.1"/>
    <property type="gene ID" value="ENSCING00000021408.1"/>
</dbReference>
<dbReference type="AlphaFoldDB" id="H2Y177"/>
<reference evidence="1" key="2">
    <citation type="journal article" date="2008" name="Genome Biol.">
        <title>Improved genome assembly and evidence-based global gene model set for the chordate Ciona intestinalis: new insight into intron and operon populations.</title>
        <authorList>
            <person name="Satou Y."/>
            <person name="Mineta K."/>
            <person name="Ogasawara M."/>
            <person name="Sasakura Y."/>
            <person name="Shoguchi E."/>
            <person name="Ueno K."/>
            <person name="Yamada L."/>
            <person name="Matsumoto J."/>
            <person name="Wasserscheid J."/>
            <person name="Dewar K."/>
            <person name="Wiley G.B."/>
            <person name="Macmil S.L."/>
            <person name="Roe B.A."/>
            <person name="Zeller R.W."/>
            <person name="Hastings K.E."/>
            <person name="Lemaire P."/>
            <person name="Lindquist E."/>
            <person name="Endo T."/>
            <person name="Hotta K."/>
            <person name="Inaba K."/>
        </authorList>
    </citation>
    <scope>NUCLEOTIDE SEQUENCE [LARGE SCALE GENOMIC DNA]</scope>
    <source>
        <strain evidence="1">wild type</strain>
    </source>
</reference>
<sequence length="113" mass="12093">MNVYETPIQAAEVVAVPDGVYNMADETNNAAASCSNEAAYNELFTSAQPNATNDTGYGVLQAPEEYATLERNENNKVPAAGLYSKLDRANDVILNGIDSEGNVGVYSQVTKNR</sequence>
<dbReference type="InParanoid" id="H2Y177"/>
<keyword evidence="2" id="KW-1185">Reference proteome</keyword>
<accession>H2Y177</accession>
<reference evidence="1" key="4">
    <citation type="submission" date="2025-09" db="UniProtKB">
        <authorList>
            <consortium name="Ensembl"/>
        </authorList>
    </citation>
    <scope>IDENTIFICATION</scope>
</reference>
<reference evidence="2" key="1">
    <citation type="journal article" date="2002" name="Science">
        <title>The draft genome of Ciona intestinalis: insights into chordate and vertebrate origins.</title>
        <authorList>
            <person name="Dehal P."/>
            <person name="Satou Y."/>
            <person name="Campbell R.K."/>
            <person name="Chapman J."/>
            <person name="Degnan B."/>
            <person name="De Tomaso A."/>
            <person name="Davidson B."/>
            <person name="Di Gregorio A."/>
            <person name="Gelpke M."/>
            <person name="Goodstein D.M."/>
            <person name="Harafuji N."/>
            <person name="Hastings K.E."/>
            <person name="Ho I."/>
            <person name="Hotta K."/>
            <person name="Huang W."/>
            <person name="Kawashima T."/>
            <person name="Lemaire P."/>
            <person name="Martinez D."/>
            <person name="Meinertzhagen I.A."/>
            <person name="Necula S."/>
            <person name="Nonaka M."/>
            <person name="Putnam N."/>
            <person name="Rash S."/>
            <person name="Saiga H."/>
            <person name="Satake M."/>
            <person name="Terry A."/>
            <person name="Yamada L."/>
            <person name="Wang H.G."/>
            <person name="Awazu S."/>
            <person name="Azumi K."/>
            <person name="Boore J."/>
            <person name="Branno M."/>
            <person name="Chin-Bow S."/>
            <person name="DeSantis R."/>
            <person name="Doyle S."/>
            <person name="Francino P."/>
            <person name="Keys D.N."/>
            <person name="Haga S."/>
            <person name="Hayashi H."/>
            <person name="Hino K."/>
            <person name="Imai K.S."/>
            <person name="Inaba K."/>
            <person name="Kano S."/>
            <person name="Kobayashi K."/>
            <person name="Kobayashi M."/>
            <person name="Lee B.I."/>
            <person name="Makabe K.W."/>
            <person name="Manohar C."/>
            <person name="Matassi G."/>
            <person name="Medina M."/>
            <person name="Mochizuki Y."/>
            <person name="Mount S."/>
            <person name="Morishita T."/>
            <person name="Miura S."/>
            <person name="Nakayama A."/>
            <person name="Nishizaka S."/>
            <person name="Nomoto H."/>
            <person name="Ohta F."/>
            <person name="Oishi K."/>
            <person name="Rigoutsos I."/>
            <person name="Sano M."/>
            <person name="Sasaki A."/>
            <person name="Sasakura Y."/>
            <person name="Shoguchi E."/>
            <person name="Shin-i T."/>
            <person name="Spagnuolo A."/>
            <person name="Stainier D."/>
            <person name="Suzuki M.M."/>
            <person name="Tassy O."/>
            <person name="Takatori N."/>
            <person name="Tokuoka M."/>
            <person name="Yagi K."/>
            <person name="Yoshizaki F."/>
            <person name="Wada S."/>
            <person name="Zhang C."/>
            <person name="Hyatt P.D."/>
            <person name="Larimer F."/>
            <person name="Detter C."/>
            <person name="Doggett N."/>
            <person name="Glavina T."/>
            <person name="Hawkins T."/>
            <person name="Richardson P."/>
            <person name="Lucas S."/>
            <person name="Kohara Y."/>
            <person name="Levine M."/>
            <person name="Satoh N."/>
            <person name="Rokhsar D.S."/>
        </authorList>
    </citation>
    <scope>NUCLEOTIDE SEQUENCE [LARGE SCALE GENOMIC DNA]</scope>
</reference>
<protein>
    <submittedName>
        <fullName evidence="1">Uncharacterized protein</fullName>
    </submittedName>
</protein>
<dbReference type="HOGENOM" id="CLU_2132639_0_0_1"/>
<evidence type="ECO:0000313" key="1">
    <source>
        <dbReference type="Ensembl" id="ENSCINP00000035661.1"/>
    </source>
</evidence>
<proteinExistence type="predicted"/>
<name>H2Y177_CIOIN</name>